<dbReference type="SUPFAM" id="SSF81296">
    <property type="entry name" value="E set domains"/>
    <property type="match status" value="2"/>
</dbReference>
<feature type="domain" description="Sialidase" evidence="3">
    <location>
        <begin position="88"/>
        <end position="376"/>
    </location>
</feature>
<accession>A0A1C6SFT8</accession>
<dbReference type="AlphaFoldDB" id="A0A1C6SFT8"/>
<name>A0A1C6SFT8_9ACTN</name>
<dbReference type="EMBL" id="FMHW01000002">
    <property type="protein sequence ID" value="SCL28273.1"/>
    <property type="molecule type" value="Genomic_DNA"/>
</dbReference>
<dbReference type="Pfam" id="PF13088">
    <property type="entry name" value="BNR_2"/>
    <property type="match status" value="1"/>
</dbReference>
<evidence type="ECO:0000256" key="1">
    <source>
        <dbReference type="SAM" id="SignalP"/>
    </source>
</evidence>
<dbReference type="InterPro" id="IPR013540">
    <property type="entry name" value="ChitinaseA_N"/>
</dbReference>
<feature type="chain" id="PRO_5008745795" evidence="1">
    <location>
        <begin position="33"/>
        <end position="595"/>
    </location>
</feature>
<dbReference type="Gene3D" id="2.60.40.10">
    <property type="entry name" value="Immunoglobulins"/>
    <property type="match status" value="2"/>
</dbReference>
<organism evidence="4 5">
    <name type="scientific">Micromonospora pallida</name>
    <dbReference type="NCBI Taxonomy" id="145854"/>
    <lineage>
        <taxon>Bacteria</taxon>
        <taxon>Bacillati</taxon>
        <taxon>Actinomycetota</taxon>
        <taxon>Actinomycetes</taxon>
        <taxon>Micromonosporales</taxon>
        <taxon>Micromonosporaceae</taxon>
        <taxon>Micromonospora</taxon>
    </lineage>
</organism>
<reference evidence="5" key="1">
    <citation type="submission" date="2016-06" db="EMBL/GenBank/DDBJ databases">
        <authorList>
            <person name="Varghese N."/>
            <person name="Submissions Spin"/>
        </authorList>
    </citation>
    <scope>NUCLEOTIDE SEQUENCE [LARGE SCALE GENOMIC DNA]</scope>
    <source>
        <strain evidence="5">DSM 43817</strain>
    </source>
</reference>
<dbReference type="PANTHER" id="PTHR43752:SF2">
    <property type="entry name" value="BNR_ASP-BOX REPEAT FAMILY PROTEIN"/>
    <property type="match status" value="1"/>
</dbReference>
<dbReference type="InterPro" id="IPR013783">
    <property type="entry name" value="Ig-like_fold"/>
</dbReference>
<dbReference type="GO" id="GO:0004568">
    <property type="term" value="F:chitinase activity"/>
    <property type="evidence" value="ECO:0007669"/>
    <property type="project" value="InterPro"/>
</dbReference>
<dbReference type="InterPro" id="IPR014756">
    <property type="entry name" value="Ig_E-set"/>
</dbReference>
<proteinExistence type="predicted"/>
<dbReference type="Proteomes" id="UP000198959">
    <property type="component" value="Unassembled WGS sequence"/>
</dbReference>
<dbReference type="Pfam" id="PF08329">
    <property type="entry name" value="ChitinaseA_N"/>
    <property type="match status" value="1"/>
</dbReference>
<dbReference type="OrthoDB" id="41724at2"/>
<dbReference type="Gene3D" id="2.120.10.10">
    <property type="match status" value="1"/>
</dbReference>
<dbReference type="PROSITE" id="PS00430">
    <property type="entry name" value="TONB_DEPENDENT_REC_1"/>
    <property type="match status" value="1"/>
</dbReference>
<dbReference type="InterPro" id="IPR010916">
    <property type="entry name" value="TonB_box_CS"/>
</dbReference>
<dbReference type="PANTHER" id="PTHR43752">
    <property type="entry name" value="BNR/ASP-BOX REPEAT FAMILY PROTEIN"/>
    <property type="match status" value="1"/>
</dbReference>
<feature type="signal peptide" evidence="1">
    <location>
        <begin position="1"/>
        <end position="32"/>
    </location>
</feature>
<protein>
    <submittedName>
        <fullName evidence="4">Chitinase A, N-terminal domain</fullName>
    </submittedName>
</protein>
<dbReference type="GO" id="GO:0005975">
    <property type="term" value="P:carbohydrate metabolic process"/>
    <property type="evidence" value="ECO:0007669"/>
    <property type="project" value="UniProtKB-ARBA"/>
</dbReference>
<feature type="domain" description="Chitinase A N-terminal" evidence="2">
    <location>
        <begin position="521"/>
        <end position="593"/>
    </location>
</feature>
<dbReference type="SUPFAM" id="SSF50939">
    <property type="entry name" value="Sialidases"/>
    <property type="match status" value="1"/>
</dbReference>
<dbReference type="STRING" id="145854.GA0074692_2505"/>
<keyword evidence="5" id="KW-1185">Reference proteome</keyword>
<keyword evidence="1" id="KW-0732">Signal</keyword>
<evidence type="ECO:0000259" key="3">
    <source>
        <dbReference type="Pfam" id="PF13088"/>
    </source>
</evidence>
<evidence type="ECO:0000259" key="2">
    <source>
        <dbReference type="Pfam" id="PF08329"/>
    </source>
</evidence>
<dbReference type="CDD" id="cd15482">
    <property type="entry name" value="Sialidase_non-viral"/>
    <property type="match status" value="1"/>
</dbReference>
<dbReference type="GO" id="GO:0006032">
    <property type="term" value="P:chitin catabolic process"/>
    <property type="evidence" value="ECO:0007669"/>
    <property type="project" value="InterPro"/>
</dbReference>
<evidence type="ECO:0000313" key="4">
    <source>
        <dbReference type="EMBL" id="SCL28273.1"/>
    </source>
</evidence>
<dbReference type="RefSeq" id="WP_091643567.1">
    <property type="nucleotide sequence ID" value="NZ_FMHW01000002.1"/>
</dbReference>
<dbReference type="InterPro" id="IPR011040">
    <property type="entry name" value="Sialidase"/>
</dbReference>
<gene>
    <name evidence="4" type="ORF">GA0074692_2505</name>
</gene>
<dbReference type="InterPro" id="IPR036278">
    <property type="entry name" value="Sialidase_sf"/>
</dbReference>
<evidence type="ECO:0000313" key="5">
    <source>
        <dbReference type="Proteomes" id="UP000198959"/>
    </source>
</evidence>
<sequence>MAPTALRTSLRTATLTALAVLATAAVPAPSFAATEPPLQVIAGLVDTTDPVAVGLPRAANAETITVAAPGDDDLKFNHGVVLMPFKNRLYAQWQSSAKDEDAPDTIVVYATSEDGTNWSASAPLTAPRTDGYTSSGGWWTDGETLVAYLNVWPSALTPRGGYTEYVTSTDGVRWSSPKRVLGADGQPVDGIIEQDVKALPDGRILTAFHVQPGLFVKPYYTDDPLGVSGWKQGQFTNQPNNSGMSRELEPSWYQRADGSIVMVFRDQGGNTFRKLAAVSTDNGETWSDSVVTNVPDGRTKQSAGNLPDGTAYLVGNPTGTRNRYPLSVLVSADGVTFDVAYNLRTAEDLQPLRYVGLYKNLGYSYPKSIVWKDHLYVAYATNKEDVQISRLPVADISLRDDAATVPGQGVLSHDNGRDTGLQDGDYTVTMNLWWGQNASSVRLYENGKLVASRALAYRGVGPQSIAIPVTGRPNGTYVYTAELVNSKGITATRPLTVKVTQAAPATPVLSHDNTDRDGTYRVTANLWWGTNATSYRFLENGAVVAEGALTANTPQAQTAAMAVTGRASGDHTYVVEFSNAAGTTVSKPITVTVDR</sequence>